<organism evidence="2 3">
    <name type="scientific">Pseudoclavibacter chungangensis</name>
    <dbReference type="NCBI Taxonomy" id="587635"/>
    <lineage>
        <taxon>Bacteria</taxon>
        <taxon>Bacillati</taxon>
        <taxon>Actinomycetota</taxon>
        <taxon>Actinomycetes</taxon>
        <taxon>Micrococcales</taxon>
        <taxon>Microbacteriaceae</taxon>
        <taxon>Pseudoclavibacter</taxon>
    </lineage>
</organism>
<feature type="domain" description="Thioredoxin-like fold" evidence="1">
    <location>
        <begin position="116"/>
        <end position="222"/>
    </location>
</feature>
<evidence type="ECO:0000313" key="2">
    <source>
        <dbReference type="EMBL" id="KAB1660358.1"/>
    </source>
</evidence>
<dbReference type="Gene3D" id="3.40.30.10">
    <property type="entry name" value="Glutaredoxin"/>
    <property type="match status" value="1"/>
</dbReference>
<name>A0A7J5C0R9_9MICO</name>
<evidence type="ECO:0000313" key="3">
    <source>
        <dbReference type="Proteomes" id="UP000467240"/>
    </source>
</evidence>
<dbReference type="RefSeq" id="WP_158039458.1">
    <property type="nucleotide sequence ID" value="NZ_JACCFV010000001.1"/>
</dbReference>
<accession>A0A7J5C0R9</accession>
<comment type="caution">
    <text evidence="2">The sequence shown here is derived from an EMBL/GenBank/DDBJ whole genome shotgun (WGS) entry which is preliminary data.</text>
</comment>
<keyword evidence="3" id="KW-1185">Reference proteome</keyword>
<dbReference type="Pfam" id="PF13462">
    <property type="entry name" value="Thioredoxin_4"/>
    <property type="match status" value="1"/>
</dbReference>
<dbReference type="EMBL" id="WBJZ01000003">
    <property type="protein sequence ID" value="KAB1660358.1"/>
    <property type="molecule type" value="Genomic_DNA"/>
</dbReference>
<evidence type="ECO:0000259" key="1">
    <source>
        <dbReference type="Pfam" id="PF13462"/>
    </source>
</evidence>
<dbReference type="AlphaFoldDB" id="A0A7J5C0R9"/>
<dbReference type="OrthoDB" id="117402at2"/>
<sequence>MGAAVRTRIVVLLIVLLVVVTGGIAIGVVASGAGSAASVPAGVDGEGGIPVASGRGETTAVTTTPMALTIYTDYSSNDAATFLTVNDLFMRGLLDAGTATIAIHPVALPELSGGDGEYALRAANAAACVAEYASDSFWEFHVALFANQPTGPVSSASDDDLVELAAGSGVGRMGEVGACIREGTFAPWVQDRSADAAVAGGVVDRIPVVVADGRVYEGSISSNTEFRAFHASVSTVS</sequence>
<dbReference type="Proteomes" id="UP000467240">
    <property type="component" value="Unassembled WGS sequence"/>
</dbReference>
<dbReference type="SUPFAM" id="SSF52833">
    <property type="entry name" value="Thioredoxin-like"/>
    <property type="match status" value="1"/>
</dbReference>
<gene>
    <name evidence="2" type="ORF">F8O01_03270</name>
</gene>
<reference evidence="2 3" key="1">
    <citation type="submission" date="2019-09" db="EMBL/GenBank/DDBJ databases">
        <title>Phylogeny of genus Pseudoclavibacter and closely related genus.</title>
        <authorList>
            <person name="Li Y."/>
        </authorList>
    </citation>
    <scope>NUCLEOTIDE SEQUENCE [LARGE SCALE GENOMIC DNA]</scope>
    <source>
        <strain evidence="2 3">DSM 23821</strain>
    </source>
</reference>
<protein>
    <submittedName>
        <fullName evidence="2">Thioredoxin domain-containing protein</fullName>
    </submittedName>
</protein>
<proteinExistence type="predicted"/>
<dbReference type="InterPro" id="IPR036249">
    <property type="entry name" value="Thioredoxin-like_sf"/>
</dbReference>
<dbReference type="InterPro" id="IPR012336">
    <property type="entry name" value="Thioredoxin-like_fold"/>
</dbReference>